<gene>
    <name evidence="2" type="ORF">BED47_03540</name>
</gene>
<organism evidence="2 3">
    <name type="scientific">Gottfriedia luciferensis</name>
    <dbReference type="NCBI Taxonomy" id="178774"/>
    <lineage>
        <taxon>Bacteria</taxon>
        <taxon>Bacillati</taxon>
        <taxon>Bacillota</taxon>
        <taxon>Bacilli</taxon>
        <taxon>Bacillales</taxon>
        <taxon>Bacillaceae</taxon>
        <taxon>Gottfriedia</taxon>
    </lineage>
</organism>
<accession>A0ABX2ZUF3</accession>
<dbReference type="EMBL" id="MDKC01000002">
    <property type="protein sequence ID" value="ODG93375.1"/>
    <property type="molecule type" value="Genomic_DNA"/>
</dbReference>
<evidence type="ECO:0000313" key="2">
    <source>
        <dbReference type="EMBL" id="ODG93375.1"/>
    </source>
</evidence>
<reference evidence="2 3" key="1">
    <citation type="submission" date="2016-07" db="EMBL/GenBank/DDBJ databases">
        <authorList>
            <person name="Townsley L."/>
            <person name="Shank E.A."/>
        </authorList>
    </citation>
    <scope>NUCLEOTIDE SEQUENCE [LARGE SCALE GENOMIC DNA]</scope>
    <source>
        <strain evidence="2 3">CH01</strain>
    </source>
</reference>
<proteinExistence type="predicted"/>
<feature type="signal peptide" evidence="1">
    <location>
        <begin position="1"/>
        <end position="21"/>
    </location>
</feature>
<protein>
    <recommendedName>
        <fullName evidence="4">Lipoprotein</fullName>
    </recommendedName>
</protein>
<dbReference type="Proteomes" id="UP000094580">
    <property type="component" value="Unassembled WGS sequence"/>
</dbReference>
<keyword evidence="3" id="KW-1185">Reference proteome</keyword>
<feature type="chain" id="PRO_5045736329" description="Lipoprotein" evidence="1">
    <location>
        <begin position="22"/>
        <end position="155"/>
    </location>
</feature>
<sequence length="155" mass="17813">MSKLLSVSILFFFLIFTGCSANNGMKGNKPPKTMVQVENQTYDTILGTYCWQSKRQGECVDTAGPVELLKERKPIEVKPGETVKIIMDYYPKPNEIHLSQINNNNEIEIELVKNQFSAPINKGVYYYSYGVYWMDKKEEHLSYGDAFYAFALEVK</sequence>
<comment type="caution">
    <text evidence="2">The sequence shown here is derived from an EMBL/GenBank/DDBJ whole genome shotgun (WGS) entry which is preliminary data.</text>
</comment>
<evidence type="ECO:0000313" key="3">
    <source>
        <dbReference type="Proteomes" id="UP000094580"/>
    </source>
</evidence>
<dbReference type="PROSITE" id="PS51257">
    <property type="entry name" value="PROKAR_LIPOPROTEIN"/>
    <property type="match status" value="1"/>
</dbReference>
<dbReference type="RefSeq" id="WP_069032451.1">
    <property type="nucleotide sequence ID" value="NZ_MDKC01000002.1"/>
</dbReference>
<name>A0ABX2ZUF3_9BACI</name>
<evidence type="ECO:0008006" key="4">
    <source>
        <dbReference type="Google" id="ProtNLM"/>
    </source>
</evidence>
<evidence type="ECO:0000256" key="1">
    <source>
        <dbReference type="SAM" id="SignalP"/>
    </source>
</evidence>
<keyword evidence="1" id="KW-0732">Signal</keyword>